<dbReference type="PANTHER" id="PTHR30582:SF4">
    <property type="entry name" value="L,D-TRANSPEPTIDASE YQJB-RELATED"/>
    <property type="match status" value="1"/>
</dbReference>
<evidence type="ECO:0000256" key="7">
    <source>
        <dbReference type="SAM" id="SignalP"/>
    </source>
</evidence>
<dbReference type="RefSeq" id="WP_211560216.1">
    <property type="nucleotide sequence ID" value="NZ_JAGVRK010000001.1"/>
</dbReference>
<dbReference type="SUPFAM" id="SSF141523">
    <property type="entry name" value="L,D-transpeptidase catalytic domain-like"/>
    <property type="match status" value="1"/>
</dbReference>
<proteinExistence type="predicted"/>
<keyword evidence="5 6" id="KW-0961">Cell wall biogenesis/degradation</keyword>
<organism evidence="9 10">
    <name type="scientific">Metabacillus flavus</name>
    <dbReference type="NCBI Taxonomy" id="2823519"/>
    <lineage>
        <taxon>Bacteria</taxon>
        <taxon>Bacillati</taxon>
        <taxon>Bacillota</taxon>
        <taxon>Bacilli</taxon>
        <taxon>Bacillales</taxon>
        <taxon>Bacillaceae</taxon>
        <taxon>Metabacillus</taxon>
    </lineage>
</organism>
<evidence type="ECO:0000256" key="5">
    <source>
        <dbReference type="ARBA" id="ARBA00023316"/>
    </source>
</evidence>
<dbReference type="InterPro" id="IPR041378">
    <property type="entry name" value="S-layer_SbsC_C"/>
</dbReference>
<protein>
    <submittedName>
        <fullName evidence="9">L,D-transpeptidase family protein</fullName>
    </submittedName>
</protein>
<feature type="chain" id="PRO_5045049536" evidence="7">
    <location>
        <begin position="26"/>
        <end position="456"/>
    </location>
</feature>
<feature type="active site" description="Proton donor/acceptor" evidence="6">
    <location>
        <position position="113"/>
    </location>
</feature>
<gene>
    <name evidence="9" type="ORF">J9317_15920</name>
</gene>
<keyword evidence="3 6" id="KW-0133">Cell shape</keyword>
<evidence type="ECO:0000256" key="4">
    <source>
        <dbReference type="ARBA" id="ARBA00022984"/>
    </source>
</evidence>
<feature type="domain" description="L,D-TPase catalytic" evidence="8">
    <location>
        <begin position="29"/>
        <end position="153"/>
    </location>
</feature>
<evidence type="ECO:0000256" key="1">
    <source>
        <dbReference type="ARBA" id="ARBA00004752"/>
    </source>
</evidence>
<dbReference type="Gene3D" id="1.20.58.780">
    <property type="match status" value="2"/>
</dbReference>
<keyword evidence="2" id="KW-0808">Transferase</keyword>
<evidence type="ECO:0000256" key="2">
    <source>
        <dbReference type="ARBA" id="ARBA00022679"/>
    </source>
</evidence>
<dbReference type="Pfam" id="PF18058">
    <property type="entry name" value="SbsC_C"/>
    <property type="match status" value="2"/>
</dbReference>
<keyword evidence="7" id="KW-0732">Signal</keyword>
<evidence type="ECO:0000259" key="8">
    <source>
        <dbReference type="PROSITE" id="PS52029"/>
    </source>
</evidence>
<comment type="pathway">
    <text evidence="1 6">Cell wall biogenesis; peptidoglycan biosynthesis.</text>
</comment>
<evidence type="ECO:0000313" key="10">
    <source>
        <dbReference type="Proteomes" id="UP000682403"/>
    </source>
</evidence>
<keyword evidence="4 6" id="KW-0573">Peptidoglycan synthesis</keyword>
<keyword evidence="10" id="KW-1185">Reference proteome</keyword>
<feature type="active site" description="Nucleophile" evidence="6">
    <location>
        <position position="129"/>
    </location>
</feature>
<dbReference type="EMBL" id="JAGVRK010000001">
    <property type="protein sequence ID" value="MBS2970234.1"/>
    <property type="molecule type" value="Genomic_DNA"/>
</dbReference>
<dbReference type="InterPro" id="IPR005490">
    <property type="entry name" value="LD_TPept_cat_dom"/>
</dbReference>
<dbReference type="InterPro" id="IPR050979">
    <property type="entry name" value="LD-transpeptidase"/>
</dbReference>
<dbReference type="Proteomes" id="UP000682403">
    <property type="component" value="Unassembled WGS sequence"/>
</dbReference>
<dbReference type="CDD" id="cd16913">
    <property type="entry name" value="YkuD_like"/>
    <property type="match status" value="1"/>
</dbReference>
<evidence type="ECO:0000313" key="9">
    <source>
        <dbReference type="EMBL" id="MBS2970234.1"/>
    </source>
</evidence>
<comment type="caution">
    <text evidence="9">The sequence shown here is derived from an EMBL/GenBank/DDBJ whole genome shotgun (WGS) entry which is preliminary data.</text>
</comment>
<reference evidence="9 10" key="1">
    <citation type="submission" date="2021-04" db="EMBL/GenBank/DDBJ databases">
        <title>Metabacillus sp. strain KIGAM252 whole genome sequence.</title>
        <authorList>
            <person name="Seo M.-J."/>
            <person name="Cho E.-S."/>
            <person name="Hwang C.Y."/>
            <person name="Yoon D.J."/>
        </authorList>
    </citation>
    <scope>NUCLEOTIDE SEQUENCE [LARGE SCALE GENOMIC DNA]</scope>
    <source>
        <strain evidence="9 10">KIGAM252</strain>
    </source>
</reference>
<dbReference type="Gene3D" id="2.40.440.10">
    <property type="entry name" value="L,D-transpeptidase catalytic domain-like"/>
    <property type="match status" value="1"/>
</dbReference>
<sequence>MKKITLSFVLIFSFLLGGHITPASASGEQLIIVNKANNKLAFFNNGKLVRIFSIGTGRSDDLTPEGTFRVVTKIVNRPYYKDNIPGGDPRNPLGDRWLGLDARGTYGTTYAIHGNNNESSIGRYVSSGCIRMHNSEVRWLYPQVEKMTKAVILKSSESFETIAKKNGYSLNAEYSRYAAADGQGKILLQKTAQYQTAVNTGSISKVNGLYDGLTNELKKAESLIGKVSGKSNRDALGQKYLTPAKRTVERSIYEVSQFRLMNSIKADISAKNSSKAESKLQTLNRLKKRAFQIKEAGGYRALPAVISRSLESQEANLYGMLLQIRTADYNKSITSSNITSIDRQYNGVSAAISQTERQIGDVYGSANRDSLLKLYVKPAKIARERTIYQVSMHRLMNKIDALVESGSTSKAAEELRKLERLQNRSIEIQKALGYPLLKTIDESLNKRYIELSKKLV</sequence>
<accession>A0ABS5LIN7</accession>
<evidence type="ECO:0000256" key="6">
    <source>
        <dbReference type="PROSITE-ProRule" id="PRU01373"/>
    </source>
</evidence>
<feature type="signal peptide" evidence="7">
    <location>
        <begin position="1"/>
        <end position="25"/>
    </location>
</feature>
<dbReference type="InterPro" id="IPR038063">
    <property type="entry name" value="Transpep_catalytic_dom"/>
</dbReference>
<dbReference type="PROSITE" id="PS52029">
    <property type="entry name" value="LD_TPASE"/>
    <property type="match status" value="1"/>
</dbReference>
<dbReference type="PANTHER" id="PTHR30582">
    <property type="entry name" value="L,D-TRANSPEPTIDASE"/>
    <property type="match status" value="1"/>
</dbReference>
<name>A0ABS5LIN7_9BACI</name>
<dbReference type="Pfam" id="PF03734">
    <property type="entry name" value="YkuD"/>
    <property type="match status" value="1"/>
</dbReference>
<evidence type="ECO:0000256" key="3">
    <source>
        <dbReference type="ARBA" id="ARBA00022960"/>
    </source>
</evidence>